<name>A0ACD5HQV3_9PROT</name>
<evidence type="ECO:0000313" key="2">
    <source>
        <dbReference type="Proteomes" id="UP000271650"/>
    </source>
</evidence>
<dbReference type="Proteomes" id="UP000271650">
    <property type="component" value="Chromosome"/>
</dbReference>
<dbReference type="EMBL" id="CP127527">
    <property type="protein sequence ID" value="XRI77779.1"/>
    <property type="molecule type" value="Genomic_DNA"/>
</dbReference>
<gene>
    <name evidence="1" type="ORF">EC580_003640</name>
</gene>
<evidence type="ECO:0000313" key="1">
    <source>
        <dbReference type="EMBL" id="XRI77779.1"/>
    </source>
</evidence>
<organism evidence="1 2">
    <name type="scientific">Acidithiobacillus sulfuriphilus</name>
    <dbReference type="NCBI Taxonomy" id="1867749"/>
    <lineage>
        <taxon>Bacteria</taxon>
        <taxon>Pseudomonadati</taxon>
        <taxon>Pseudomonadota</taxon>
        <taxon>Acidithiobacillia</taxon>
        <taxon>Acidithiobacillales</taxon>
        <taxon>Acidithiobacillaceae</taxon>
        <taxon>Acidithiobacillus</taxon>
    </lineage>
</organism>
<proteinExistence type="predicted"/>
<keyword evidence="2" id="KW-1185">Reference proteome</keyword>
<accession>A0ACD5HQV3</accession>
<protein>
    <submittedName>
        <fullName evidence="1">Uncharacterized protein</fullName>
    </submittedName>
</protein>
<sequence length="66" mass="7544">MMKWLFLVALLAVLIYLWRRRVPRGRGTPSVALVRCACCGVWLPHSAAIHRQDGTHLCPYHSKEDS</sequence>
<reference evidence="1 2" key="1">
    <citation type="journal article" date="2019" name="Int. J. Syst. Evol. Microbiol.">
        <title>Acidithiobacillus sulfuriphilus sp. nov.: an extremely acidophilic sulfur-oxidizing chemolithotroph isolated from a neutral pH environment.</title>
        <authorList>
            <person name="Falagan C."/>
            <person name="Moya-Beltran A."/>
            <person name="Castro M."/>
            <person name="Quatrini R."/>
            <person name="Johnson D.B."/>
        </authorList>
    </citation>
    <scope>NUCLEOTIDE SEQUENCE [LARGE SCALE GENOMIC DNA]</scope>
    <source>
        <strain evidence="1 2">CJ-2</strain>
    </source>
</reference>